<dbReference type="OrthoDB" id="5364946at2759"/>
<dbReference type="Proteomes" id="UP000698800">
    <property type="component" value="Unassembled WGS sequence"/>
</dbReference>
<feature type="domain" description="Ribosomal protein eL8/eL30/eS12/Gadd45" evidence="4">
    <location>
        <begin position="94"/>
        <end position="185"/>
    </location>
</feature>
<dbReference type="GO" id="GO:0003723">
    <property type="term" value="F:RNA binding"/>
    <property type="evidence" value="ECO:0007669"/>
    <property type="project" value="UniProtKB-KW"/>
</dbReference>
<organism evidence="5 6">
    <name type="scientific">Glutinoglossum americanum</name>
    <dbReference type="NCBI Taxonomy" id="1670608"/>
    <lineage>
        <taxon>Eukaryota</taxon>
        <taxon>Fungi</taxon>
        <taxon>Dikarya</taxon>
        <taxon>Ascomycota</taxon>
        <taxon>Pezizomycotina</taxon>
        <taxon>Geoglossomycetes</taxon>
        <taxon>Geoglossales</taxon>
        <taxon>Geoglossaceae</taxon>
        <taxon>Glutinoglossum</taxon>
    </lineage>
</organism>
<proteinExistence type="inferred from homology"/>
<dbReference type="GO" id="GO:0005730">
    <property type="term" value="C:nucleolus"/>
    <property type="evidence" value="ECO:0007669"/>
    <property type="project" value="InterPro"/>
</dbReference>
<dbReference type="SUPFAM" id="SSF55315">
    <property type="entry name" value="L30e-like"/>
    <property type="match status" value="1"/>
</dbReference>
<evidence type="ECO:0000313" key="6">
    <source>
        <dbReference type="Proteomes" id="UP000698800"/>
    </source>
</evidence>
<sequence length="298" mass="33243">MAKEKSDKKDKKERKEKEKRSEKDGVSKTKKEKRSKKVAENGEVTAALLETLDKHVQGVEVVKKGDDLPAQIAPPLRAMVPFANPLAEEKACKKLLKTVKKAAKNKSLKRGVKEVVKSLRKSPPVGTAPGVVILAADISPMDVISHIPVLCEDHNVPYIFVPSRAELGAAGNTKRPTSVVMISVERGGKRKSGTEPEEGEEEFKEVYRDLKTFEYFTSYVIADMILHRVAYKGTITRHMTNMLSNPHKRNKKFALALSIINRANNYGTNLQLYKDVHKLESRKAKLHGGKAQQTKKLP</sequence>
<evidence type="ECO:0000256" key="2">
    <source>
        <dbReference type="ARBA" id="ARBA00022884"/>
    </source>
</evidence>
<dbReference type="EMBL" id="JAGHQL010000134">
    <property type="protein sequence ID" value="KAH0537672.1"/>
    <property type="molecule type" value="Genomic_DNA"/>
</dbReference>
<evidence type="ECO:0000313" key="5">
    <source>
        <dbReference type="EMBL" id="KAH0537672.1"/>
    </source>
</evidence>
<dbReference type="InterPro" id="IPR004037">
    <property type="entry name" value="Ribosomal_eL8-like_CS"/>
</dbReference>
<gene>
    <name evidence="5" type="ORF">FGG08_005537</name>
</gene>
<name>A0A9P8I2R5_9PEZI</name>
<dbReference type="PROSITE" id="PS01082">
    <property type="entry name" value="RIBOSOMAL_L7AE"/>
    <property type="match status" value="1"/>
</dbReference>
<protein>
    <recommendedName>
        <fullName evidence="4">Ribosomal protein eL8/eL30/eS12/Gadd45 domain-containing protein</fullName>
    </recommendedName>
</protein>
<accession>A0A9P8I2R5</accession>
<dbReference type="InterPro" id="IPR004038">
    <property type="entry name" value="Ribosomal_eL8/eL30/eS12/Gad45"/>
</dbReference>
<dbReference type="GO" id="GO:0042254">
    <property type="term" value="P:ribosome biogenesis"/>
    <property type="evidence" value="ECO:0007669"/>
    <property type="project" value="InterPro"/>
</dbReference>
<comment type="similarity">
    <text evidence="1">Belongs to the eukaryotic ribosomal protein eL8 family.</text>
</comment>
<dbReference type="InterPro" id="IPR050257">
    <property type="entry name" value="eL8/uL1-like"/>
</dbReference>
<reference evidence="5" key="1">
    <citation type="submission" date="2021-03" db="EMBL/GenBank/DDBJ databases">
        <title>Comparative genomics and phylogenomic investigation of the class Geoglossomycetes provide insights into ecological specialization and systematics.</title>
        <authorList>
            <person name="Melie T."/>
            <person name="Pirro S."/>
            <person name="Miller A.N."/>
            <person name="Quandt A."/>
        </authorList>
    </citation>
    <scope>NUCLEOTIDE SEQUENCE</scope>
    <source>
        <strain evidence="5">GBOQ0MN5Z8</strain>
    </source>
</reference>
<dbReference type="InterPro" id="IPR029064">
    <property type="entry name" value="Ribosomal_eL30-like_sf"/>
</dbReference>
<feature type="region of interest" description="Disordered" evidence="3">
    <location>
        <begin position="1"/>
        <end position="42"/>
    </location>
</feature>
<dbReference type="GO" id="GO:1990904">
    <property type="term" value="C:ribonucleoprotein complex"/>
    <property type="evidence" value="ECO:0007669"/>
    <property type="project" value="InterPro"/>
</dbReference>
<dbReference type="PRINTS" id="PR00883">
    <property type="entry name" value="NUCLEARHMG"/>
</dbReference>
<dbReference type="InterPro" id="IPR002415">
    <property type="entry name" value="H/ACA_rnp_Nhp2-like"/>
</dbReference>
<keyword evidence="2" id="KW-0694">RNA-binding</keyword>
<keyword evidence="6" id="KW-1185">Reference proteome</keyword>
<evidence type="ECO:0000259" key="4">
    <source>
        <dbReference type="Pfam" id="PF01248"/>
    </source>
</evidence>
<comment type="caution">
    <text evidence="5">The sequence shown here is derived from an EMBL/GenBank/DDBJ whole genome shotgun (WGS) entry which is preliminary data.</text>
</comment>
<evidence type="ECO:0000256" key="3">
    <source>
        <dbReference type="SAM" id="MobiDB-lite"/>
    </source>
</evidence>
<evidence type="ECO:0000256" key="1">
    <source>
        <dbReference type="ARBA" id="ARBA00007337"/>
    </source>
</evidence>
<dbReference type="AlphaFoldDB" id="A0A9P8I2R5"/>
<dbReference type="PANTHER" id="PTHR23105">
    <property type="entry name" value="RIBOSOMAL PROTEIN L7AE FAMILY MEMBER"/>
    <property type="match status" value="1"/>
</dbReference>
<dbReference type="Gene3D" id="3.30.1330.30">
    <property type="match status" value="1"/>
</dbReference>
<feature type="compositionally biased region" description="Basic and acidic residues" evidence="3">
    <location>
        <begin position="1"/>
        <end position="29"/>
    </location>
</feature>
<dbReference type="Pfam" id="PF01248">
    <property type="entry name" value="Ribosomal_L7Ae"/>
    <property type="match status" value="1"/>
</dbReference>